<evidence type="ECO:0000256" key="1">
    <source>
        <dbReference type="SAM" id="MobiDB-lite"/>
    </source>
</evidence>
<comment type="caution">
    <text evidence="2">The sequence shown here is derived from an EMBL/GenBank/DDBJ whole genome shotgun (WGS) entry which is preliminary data.</text>
</comment>
<dbReference type="AlphaFoldDB" id="A0A9Q0KGV7"/>
<feature type="compositionally biased region" description="Polar residues" evidence="1">
    <location>
        <begin position="189"/>
        <end position="210"/>
    </location>
</feature>
<dbReference type="Proteomes" id="UP001141806">
    <property type="component" value="Unassembled WGS sequence"/>
</dbReference>
<evidence type="ECO:0008006" key="4">
    <source>
        <dbReference type="Google" id="ProtNLM"/>
    </source>
</evidence>
<gene>
    <name evidence="2" type="ORF">NE237_003155</name>
</gene>
<dbReference type="EMBL" id="JAMYWD010000005">
    <property type="protein sequence ID" value="KAJ4970056.1"/>
    <property type="molecule type" value="Genomic_DNA"/>
</dbReference>
<evidence type="ECO:0000313" key="3">
    <source>
        <dbReference type="Proteomes" id="UP001141806"/>
    </source>
</evidence>
<accession>A0A9Q0KGV7</accession>
<dbReference type="OrthoDB" id="1939300at2759"/>
<protein>
    <recommendedName>
        <fullName evidence="4">DUF4283 domain-containing protein</fullName>
    </recommendedName>
</protein>
<reference evidence="2" key="1">
    <citation type="journal article" date="2023" name="Plant J.">
        <title>The genome of the king protea, Protea cynaroides.</title>
        <authorList>
            <person name="Chang J."/>
            <person name="Duong T.A."/>
            <person name="Schoeman C."/>
            <person name="Ma X."/>
            <person name="Roodt D."/>
            <person name="Barker N."/>
            <person name="Li Z."/>
            <person name="Van de Peer Y."/>
            <person name="Mizrachi E."/>
        </authorList>
    </citation>
    <scope>NUCLEOTIDE SEQUENCE</scope>
    <source>
        <tissue evidence="2">Young leaves</tissue>
    </source>
</reference>
<proteinExistence type="predicted"/>
<feature type="region of interest" description="Disordered" evidence="1">
    <location>
        <begin position="185"/>
        <end position="210"/>
    </location>
</feature>
<name>A0A9Q0KGV7_9MAGN</name>
<sequence>MGKLKFIKPSSVGDSLVGRYSPSSVEDLVGELKNTLVGFFLGKGPAFQLCDQEGLVAALEIKWNCELLFVDEWQIVFKFSDEGDELKVLERNVFHPVKYDWVPDHCTYCKVFGHPSSLCLPKQAQPCSKDEIQQVNERPGSPSTKSPQLKISGEHSVLLKQFEVEDEPDHETLVACDVEDVDPTAGISGASNHQLGSTPEQTREPSTNLGSLINLTGFRKARGKGHFF</sequence>
<keyword evidence="3" id="KW-1185">Reference proteome</keyword>
<evidence type="ECO:0000313" key="2">
    <source>
        <dbReference type="EMBL" id="KAJ4970056.1"/>
    </source>
</evidence>
<organism evidence="2 3">
    <name type="scientific">Protea cynaroides</name>
    <dbReference type="NCBI Taxonomy" id="273540"/>
    <lineage>
        <taxon>Eukaryota</taxon>
        <taxon>Viridiplantae</taxon>
        <taxon>Streptophyta</taxon>
        <taxon>Embryophyta</taxon>
        <taxon>Tracheophyta</taxon>
        <taxon>Spermatophyta</taxon>
        <taxon>Magnoliopsida</taxon>
        <taxon>Proteales</taxon>
        <taxon>Proteaceae</taxon>
        <taxon>Protea</taxon>
    </lineage>
</organism>